<dbReference type="InterPro" id="IPR050740">
    <property type="entry name" value="Aldehyde_DH_Superfamily"/>
</dbReference>
<protein>
    <submittedName>
        <fullName evidence="3">Aldehyde dehydrogenase (NADP(+))</fullName>
    </submittedName>
</protein>
<dbReference type="InterPro" id="IPR016161">
    <property type="entry name" value="Ald_DH/histidinol_DH"/>
</dbReference>
<sequence length="528" mass="56334">MINVGKQIIGFETSADAREMISSINTSTGEKMASFSVATITEVDRAVEKATAAFQIYRKISGVRKAEFLEAIADEIIGIEDELITICCAESGLPKGRIEGERGRTVGQLKLFADLLKEGSWLDARIETANSERVPLPKPDIRSMQMPFGPVLVFGASNFPLAFSVAGGDTASALAAGCCVVVKAHPAHLATSSLIGKAINKAAISTEMPDGVFSLLFGDGPVLGGLLVKHPDIKAVAFTGSFGAGKAIYDMAVRRETPIPVYAEMGSTNPVFILPQALLEKSQSLANGFSGSVTLGIGQFCTNPGMLIYESADAAPGFIQKLEEEFRQTSGGVMLTGDIYKSYTAGVEKRSGMSGVETLAKGNYTANLNVASPILFKIKSDLLKIHPDLSEELFGPSSVIVEANSKKDIIEIAKNLSGHLTATVHGTDSDLVEYKDLLDILEQKVGRLLINGFPTGVEVCSAMVHGGPFPATTDQKTTSVGTAAIDRFTRPVCYQNMPDKLLPDELKNENPLSIWRLVNGNLNKEVIK</sequence>
<evidence type="ECO:0000256" key="1">
    <source>
        <dbReference type="ARBA" id="ARBA00023002"/>
    </source>
</evidence>
<evidence type="ECO:0000313" key="4">
    <source>
        <dbReference type="Proteomes" id="UP001595792"/>
    </source>
</evidence>
<organism evidence="3 4">
    <name type="scientific">Pedobacter jamesrossensis</name>
    <dbReference type="NCBI Taxonomy" id="1908238"/>
    <lineage>
        <taxon>Bacteria</taxon>
        <taxon>Pseudomonadati</taxon>
        <taxon>Bacteroidota</taxon>
        <taxon>Sphingobacteriia</taxon>
        <taxon>Sphingobacteriales</taxon>
        <taxon>Sphingobacteriaceae</taxon>
        <taxon>Pedobacter</taxon>
    </lineage>
</organism>
<dbReference type="SUPFAM" id="SSF53720">
    <property type="entry name" value="ALDH-like"/>
    <property type="match status" value="1"/>
</dbReference>
<dbReference type="CDD" id="cd07129">
    <property type="entry name" value="ALDH_KGSADH"/>
    <property type="match status" value="1"/>
</dbReference>
<feature type="domain" description="Aldehyde dehydrogenase" evidence="2">
    <location>
        <begin position="16"/>
        <end position="458"/>
    </location>
</feature>
<dbReference type="InterPro" id="IPR044151">
    <property type="entry name" value="ALDH_KGSADH"/>
</dbReference>
<evidence type="ECO:0000259" key="2">
    <source>
        <dbReference type="Pfam" id="PF00171"/>
    </source>
</evidence>
<keyword evidence="1" id="KW-0560">Oxidoreductase</keyword>
<evidence type="ECO:0000313" key="3">
    <source>
        <dbReference type="EMBL" id="MFC4197497.1"/>
    </source>
</evidence>
<reference evidence="4" key="1">
    <citation type="journal article" date="2019" name="Int. J. Syst. Evol. Microbiol.">
        <title>The Global Catalogue of Microorganisms (GCM) 10K type strain sequencing project: providing services to taxonomists for standard genome sequencing and annotation.</title>
        <authorList>
            <consortium name="The Broad Institute Genomics Platform"/>
            <consortium name="The Broad Institute Genome Sequencing Center for Infectious Disease"/>
            <person name="Wu L."/>
            <person name="Ma J."/>
        </authorList>
    </citation>
    <scope>NUCLEOTIDE SEQUENCE [LARGE SCALE GENOMIC DNA]</scope>
    <source>
        <strain evidence="4">CCM 8689</strain>
    </source>
</reference>
<keyword evidence="4" id="KW-1185">Reference proteome</keyword>
<gene>
    <name evidence="3" type="ORF">ACFOUY_12395</name>
</gene>
<dbReference type="EMBL" id="JBHSBY010000119">
    <property type="protein sequence ID" value="MFC4197497.1"/>
    <property type="molecule type" value="Genomic_DNA"/>
</dbReference>
<comment type="caution">
    <text evidence="3">The sequence shown here is derived from an EMBL/GenBank/DDBJ whole genome shotgun (WGS) entry which is preliminary data.</text>
</comment>
<name>A0ABV8NPF4_9SPHI</name>
<dbReference type="Gene3D" id="3.40.605.10">
    <property type="entry name" value="Aldehyde Dehydrogenase, Chain A, domain 1"/>
    <property type="match status" value="1"/>
</dbReference>
<dbReference type="InterPro" id="IPR016163">
    <property type="entry name" value="Ald_DH_C"/>
</dbReference>
<dbReference type="InterPro" id="IPR016162">
    <property type="entry name" value="Ald_DH_N"/>
</dbReference>
<dbReference type="Gene3D" id="3.40.309.10">
    <property type="entry name" value="Aldehyde Dehydrogenase, Chain A, domain 2"/>
    <property type="match status" value="1"/>
</dbReference>
<accession>A0ABV8NPF4</accession>
<dbReference type="InterPro" id="IPR015590">
    <property type="entry name" value="Aldehyde_DH_dom"/>
</dbReference>
<proteinExistence type="predicted"/>
<dbReference type="PANTHER" id="PTHR43353">
    <property type="entry name" value="SUCCINATE-SEMIALDEHYDE DEHYDROGENASE, MITOCHONDRIAL"/>
    <property type="match status" value="1"/>
</dbReference>
<dbReference type="PANTHER" id="PTHR43353:SF3">
    <property type="entry name" value="ALDEHYDE DEHYDROGENASE-RELATED"/>
    <property type="match status" value="1"/>
</dbReference>
<dbReference type="Pfam" id="PF00171">
    <property type="entry name" value="Aldedh"/>
    <property type="match status" value="1"/>
</dbReference>
<dbReference type="RefSeq" id="WP_378961024.1">
    <property type="nucleotide sequence ID" value="NZ_JBHRXC010000016.1"/>
</dbReference>
<dbReference type="Proteomes" id="UP001595792">
    <property type="component" value="Unassembled WGS sequence"/>
</dbReference>